<dbReference type="AlphaFoldDB" id="A0A453P964"/>
<name>A0A453P964_AEGTS</name>
<dbReference type="EnsemblPlants" id="AET6Gv20655000.2">
    <property type="protein sequence ID" value="AET6Gv20655000.2"/>
    <property type="gene ID" value="AET6Gv20655000"/>
</dbReference>
<reference evidence="2" key="4">
    <citation type="submission" date="2019-03" db="UniProtKB">
        <authorList>
            <consortium name="EnsemblPlants"/>
        </authorList>
    </citation>
    <scope>IDENTIFICATION</scope>
</reference>
<feature type="region of interest" description="Disordered" evidence="1">
    <location>
        <begin position="1"/>
        <end position="48"/>
    </location>
</feature>
<evidence type="ECO:0000256" key="1">
    <source>
        <dbReference type="SAM" id="MobiDB-lite"/>
    </source>
</evidence>
<dbReference type="GO" id="GO:0048364">
    <property type="term" value="P:root development"/>
    <property type="evidence" value="ECO:0007669"/>
    <property type="project" value="InterPro"/>
</dbReference>
<reference evidence="3" key="1">
    <citation type="journal article" date="2014" name="Science">
        <title>Ancient hybridizations among the ancestral genomes of bread wheat.</title>
        <authorList>
            <consortium name="International Wheat Genome Sequencing Consortium,"/>
            <person name="Marcussen T."/>
            <person name="Sandve S.R."/>
            <person name="Heier L."/>
            <person name="Spannagl M."/>
            <person name="Pfeifer M."/>
            <person name="Jakobsen K.S."/>
            <person name="Wulff B.B."/>
            <person name="Steuernagel B."/>
            <person name="Mayer K.F."/>
            <person name="Olsen O.A."/>
        </authorList>
    </citation>
    <scope>NUCLEOTIDE SEQUENCE [LARGE SCALE GENOMIC DNA]</scope>
    <source>
        <strain evidence="3">cv. AL8/78</strain>
    </source>
</reference>
<dbReference type="GO" id="GO:0048367">
    <property type="term" value="P:shoot system development"/>
    <property type="evidence" value="ECO:0007669"/>
    <property type="project" value="InterPro"/>
</dbReference>
<proteinExistence type="predicted"/>
<accession>A0A453P964</accession>
<reference evidence="3" key="2">
    <citation type="journal article" date="2017" name="Nat. Plants">
        <title>The Aegilops tauschii genome reveals multiple impacts of transposons.</title>
        <authorList>
            <person name="Zhao G."/>
            <person name="Zou C."/>
            <person name="Li K."/>
            <person name="Wang K."/>
            <person name="Li T."/>
            <person name="Gao L."/>
            <person name="Zhang X."/>
            <person name="Wang H."/>
            <person name="Yang Z."/>
            <person name="Liu X."/>
            <person name="Jiang W."/>
            <person name="Mao L."/>
            <person name="Kong X."/>
            <person name="Jiao Y."/>
            <person name="Jia J."/>
        </authorList>
    </citation>
    <scope>NUCLEOTIDE SEQUENCE [LARGE SCALE GENOMIC DNA]</scope>
    <source>
        <strain evidence="3">cv. AL8/78</strain>
    </source>
</reference>
<dbReference type="Pfam" id="PF03087">
    <property type="entry name" value="BPS1"/>
    <property type="match status" value="1"/>
</dbReference>
<feature type="compositionally biased region" description="Low complexity" evidence="1">
    <location>
        <begin position="85"/>
        <end position="116"/>
    </location>
</feature>
<dbReference type="InterPro" id="IPR004320">
    <property type="entry name" value="BPS1_pln"/>
</dbReference>
<organism evidence="2 3">
    <name type="scientific">Aegilops tauschii subsp. strangulata</name>
    <name type="common">Goatgrass</name>
    <dbReference type="NCBI Taxonomy" id="200361"/>
    <lineage>
        <taxon>Eukaryota</taxon>
        <taxon>Viridiplantae</taxon>
        <taxon>Streptophyta</taxon>
        <taxon>Embryophyta</taxon>
        <taxon>Tracheophyta</taxon>
        <taxon>Spermatophyta</taxon>
        <taxon>Magnoliopsida</taxon>
        <taxon>Liliopsida</taxon>
        <taxon>Poales</taxon>
        <taxon>Poaceae</taxon>
        <taxon>BOP clade</taxon>
        <taxon>Pooideae</taxon>
        <taxon>Triticodae</taxon>
        <taxon>Triticeae</taxon>
        <taxon>Triticinae</taxon>
        <taxon>Aegilops</taxon>
    </lineage>
</organism>
<keyword evidence="3" id="KW-1185">Reference proteome</keyword>
<reference evidence="2" key="3">
    <citation type="journal article" date="2017" name="Nature">
        <title>Genome sequence of the progenitor of the wheat D genome Aegilops tauschii.</title>
        <authorList>
            <person name="Luo M.C."/>
            <person name="Gu Y.Q."/>
            <person name="Puiu D."/>
            <person name="Wang H."/>
            <person name="Twardziok S.O."/>
            <person name="Deal K.R."/>
            <person name="Huo N."/>
            <person name="Zhu T."/>
            <person name="Wang L."/>
            <person name="Wang Y."/>
            <person name="McGuire P.E."/>
            <person name="Liu S."/>
            <person name="Long H."/>
            <person name="Ramasamy R.K."/>
            <person name="Rodriguez J.C."/>
            <person name="Van S.L."/>
            <person name="Yuan L."/>
            <person name="Wang Z."/>
            <person name="Xia Z."/>
            <person name="Xiao L."/>
            <person name="Anderson O.D."/>
            <person name="Ouyang S."/>
            <person name="Liang Y."/>
            <person name="Zimin A.V."/>
            <person name="Pertea G."/>
            <person name="Qi P."/>
            <person name="Bennetzen J.L."/>
            <person name="Dai X."/>
            <person name="Dawson M.W."/>
            <person name="Muller H.G."/>
            <person name="Kugler K."/>
            <person name="Rivarola-Duarte L."/>
            <person name="Spannagl M."/>
            <person name="Mayer K.F.X."/>
            <person name="Lu F.H."/>
            <person name="Bevan M.W."/>
            <person name="Leroy P."/>
            <person name="Li P."/>
            <person name="You F.M."/>
            <person name="Sun Q."/>
            <person name="Liu Z."/>
            <person name="Lyons E."/>
            <person name="Wicker T."/>
            <person name="Salzberg S.L."/>
            <person name="Devos K.M."/>
            <person name="Dvorak J."/>
        </authorList>
    </citation>
    <scope>NUCLEOTIDE SEQUENCE [LARGE SCALE GENOMIC DNA]</scope>
    <source>
        <strain evidence="2">cv. AL8/78</strain>
    </source>
</reference>
<feature type="region of interest" description="Disordered" evidence="1">
    <location>
        <begin position="85"/>
        <end position="117"/>
    </location>
</feature>
<evidence type="ECO:0000313" key="2">
    <source>
        <dbReference type="EnsemblPlants" id="AET6Gv20655000.2"/>
    </source>
</evidence>
<sequence length="186" mass="20896">WWSVSAARSRSPRPSPRRRRGRTGSPRPATASARRAFPAGSTPWCSSSTKTSRRCAIWRGAWRRPRRRARSRRPRSSWGGCWCRSPSCSTTRRPRSRCGGSAARRSRSGCSTTSSAWPTRTAASATCWSRSPRSRPRRARRCGARTRRRMDNLGRCIADVENSGESVFRALVNTRVSLLNILSPSF</sequence>
<dbReference type="Gramene" id="AET6Gv20655000.2">
    <property type="protein sequence ID" value="AET6Gv20655000.2"/>
    <property type="gene ID" value="AET6Gv20655000"/>
</dbReference>
<dbReference type="Proteomes" id="UP000015105">
    <property type="component" value="Chromosome 6D"/>
</dbReference>
<evidence type="ECO:0000313" key="3">
    <source>
        <dbReference type="Proteomes" id="UP000015105"/>
    </source>
</evidence>
<dbReference type="PANTHER" id="PTHR33070">
    <property type="entry name" value="OS06G0725500 PROTEIN"/>
    <property type="match status" value="1"/>
</dbReference>
<feature type="compositionally biased region" description="Low complexity" evidence="1">
    <location>
        <begin position="23"/>
        <end position="39"/>
    </location>
</feature>
<protein>
    <submittedName>
        <fullName evidence="2">Uncharacterized protein</fullName>
    </submittedName>
</protein>
<dbReference type="PANTHER" id="PTHR33070:SF46">
    <property type="match status" value="1"/>
</dbReference>
<reference evidence="2" key="5">
    <citation type="journal article" date="2021" name="G3 (Bethesda)">
        <title>Aegilops tauschii genome assembly Aet v5.0 features greater sequence contiguity and improved annotation.</title>
        <authorList>
            <person name="Wang L."/>
            <person name="Zhu T."/>
            <person name="Rodriguez J.C."/>
            <person name="Deal K.R."/>
            <person name="Dubcovsky J."/>
            <person name="McGuire P.E."/>
            <person name="Lux T."/>
            <person name="Spannagl M."/>
            <person name="Mayer K.F.X."/>
            <person name="Baldrich P."/>
            <person name="Meyers B.C."/>
            <person name="Huo N."/>
            <person name="Gu Y.Q."/>
            <person name="Zhou H."/>
            <person name="Devos K.M."/>
            <person name="Bennetzen J.L."/>
            <person name="Unver T."/>
            <person name="Budak H."/>
            <person name="Gulick P.J."/>
            <person name="Galiba G."/>
            <person name="Kalapos B."/>
            <person name="Nelson D.R."/>
            <person name="Li P."/>
            <person name="You F.M."/>
            <person name="Luo M.C."/>
            <person name="Dvorak J."/>
        </authorList>
    </citation>
    <scope>NUCLEOTIDE SEQUENCE [LARGE SCALE GENOMIC DNA]</scope>
    <source>
        <strain evidence="2">cv. AL8/78</strain>
    </source>
</reference>